<dbReference type="EMBL" id="JBHRXE010000011">
    <property type="protein sequence ID" value="MFC3568864.1"/>
    <property type="molecule type" value="Genomic_DNA"/>
</dbReference>
<keyword evidence="10" id="KW-1185">Reference proteome</keyword>
<keyword evidence="3 6" id="KW-0812">Transmembrane</keyword>
<evidence type="ECO:0000313" key="9">
    <source>
        <dbReference type="EMBL" id="MFC3568864.1"/>
    </source>
</evidence>
<evidence type="ECO:0000256" key="5">
    <source>
        <dbReference type="ARBA" id="ARBA00023136"/>
    </source>
</evidence>
<reference evidence="10" key="1">
    <citation type="journal article" date="2019" name="Int. J. Syst. Evol. Microbiol.">
        <title>The Global Catalogue of Microorganisms (GCM) 10K type strain sequencing project: providing services to taxonomists for standard genome sequencing and annotation.</title>
        <authorList>
            <consortium name="The Broad Institute Genomics Platform"/>
            <consortium name="The Broad Institute Genome Sequencing Center for Infectious Disease"/>
            <person name="Wu L."/>
            <person name="Ma J."/>
        </authorList>
    </citation>
    <scope>NUCLEOTIDE SEQUENCE [LARGE SCALE GENOMIC DNA]</scope>
    <source>
        <strain evidence="10">VKM B-3226</strain>
    </source>
</reference>
<organism evidence="9 10">
    <name type="scientific">Paracoccus simplex</name>
    <dbReference type="NCBI Taxonomy" id="2086346"/>
    <lineage>
        <taxon>Bacteria</taxon>
        <taxon>Pseudomonadati</taxon>
        <taxon>Pseudomonadota</taxon>
        <taxon>Alphaproteobacteria</taxon>
        <taxon>Rhodobacterales</taxon>
        <taxon>Paracoccaceae</taxon>
        <taxon>Paracoccus</taxon>
    </lineage>
</organism>
<feature type="transmembrane region" description="Helical" evidence="7">
    <location>
        <begin position="158"/>
        <end position="177"/>
    </location>
</feature>
<dbReference type="RefSeq" id="WP_379028380.1">
    <property type="nucleotide sequence ID" value="NZ_JBHRXE010000011.1"/>
</dbReference>
<dbReference type="InterPro" id="IPR013833">
    <property type="entry name" value="Cyt_c_oxidase_su3_a-hlx"/>
</dbReference>
<feature type="transmembrane region" description="Helical" evidence="7">
    <location>
        <begin position="82"/>
        <end position="102"/>
    </location>
</feature>
<keyword evidence="4 7" id="KW-1133">Transmembrane helix</keyword>
<dbReference type="InterPro" id="IPR035973">
    <property type="entry name" value="Cyt_c_oxidase_su3-like_sf"/>
</dbReference>
<evidence type="ECO:0000256" key="2">
    <source>
        <dbReference type="ARBA" id="ARBA00010581"/>
    </source>
</evidence>
<comment type="caution">
    <text evidence="9">The sequence shown here is derived from an EMBL/GenBank/DDBJ whole genome shotgun (WGS) entry which is preliminary data.</text>
</comment>
<evidence type="ECO:0000256" key="7">
    <source>
        <dbReference type="SAM" id="Phobius"/>
    </source>
</evidence>
<dbReference type="PROSITE" id="PS50253">
    <property type="entry name" value="COX3"/>
    <property type="match status" value="1"/>
</dbReference>
<evidence type="ECO:0000256" key="4">
    <source>
        <dbReference type="ARBA" id="ARBA00022989"/>
    </source>
</evidence>
<evidence type="ECO:0000256" key="3">
    <source>
        <dbReference type="ARBA" id="ARBA00022692"/>
    </source>
</evidence>
<dbReference type="InterPro" id="IPR024791">
    <property type="entry name" value="Cyt_c/ubiquinol_Oxase_su3"/>
</dbReference>
<feature type="domain" description="Heme-copper oxidase subunit III family profile" evidence="8">
    <location>
        <begin position="12"/>
        <end position="178"/>
    </location>
</feature>
<evidence type="ECO:0000313" key="10">
    <source>
        <dbReference type="Proteomes" id="UP001595596"/>
    </source>
</evidence>
<dbReference type="PANTHER" id="PTHR11403">
    <property type="entry name" value="CYTOCHROME C OXIDASE SUBUNIT III"/>
    <property type="match status" value="1"/>
</dbReference>
<accession>A0ABV7RZS2</accession>
<evidence type="ECO:0000256" key="6">
    <source>
        <dbReference type="RuleBase" id="RU003376"/>
    </source>
</evidence>
<dbReference type="Proteomes" id="UP001595596">
    <property type="component" value="Unassembled WGS sequence"/>
</dbReference>
<comment type="subcellular location">
    <subcellularLocation>
        <location evidence="6">Cell membrane</location>
        <topology evidence="6">Multi-pass membrane protein</topology>
    </subcellularLocation>
    <subcellularLocation>
        <location evidence="1">Membrane</location>
        <topology evidence="1">Multi-pass membrane protein</topology>
    </subcellularLocation>
</comment>
<evidence type="ECO:0000259" key="8">
    <source>
        <dbReference type="PROSITE" id="PS50253"/>
    </source>
</evidence>
<keyword evidence="5 7" id="KW-0472">Membrane</keyword>
<sequence length="178" mass="19038">MRLDDLPGELLMWVLIVSELLVFAAGITVMAALRLRDPAGFAEAQALLDGRLAALNTVILVSSGYAAARAERAAARGRKRAARLGLGLAALGGLGFLALKAAEYAGDWERGISMEASPFFTFYYLLTGFHAAHVIAGVALLALVAWRARSDAVQAGAMFWHMVDLVWVLILPPIYLLG</sequence>
<gene>
    <name evidence="9" type="ORF">ACFOMP_05310</name>
</gene>
<protein>
    <submittedName>
        <fullName evidence="9">Cytochrome c oxidase subunit 3</fullName>
    </submittedName>
</protein>
<feature type="transmembrane region" description="Helical" evidence="7">
    <location>
        <begin position="122"/>
        <end position="146"/>
    </location>
</feature>
<dbReference type="PANTHER" id="PTHR11403:SF6">
    <property type="entry name" value="NITRIC OXIDE REDUCTASE SUBUNIT E"/>
    <property type="match status" value="1"/>
</dbReference>
<feature type="transmembrane region" description="Helical" evidence="7">
    <location>
        <begin position="12"/>
        <end position="33"/>
    </location>
</feature>
<comment type="similarity">
    <text evidence="2 6">Belongs to the cytochrome c oxidase subunit 3 family.</text>
</comment>
<evidence type="ECO:0000256" key="1">
    <source>
        <dbReference type="ARBA" id="ARBA00004141"/>
    </source>
</evidence>
<dbReference type="SUPFAM" id="SSF81452">
    <property type="entry name" value="Cytochrome c oxidase subunit III-like"/>
    <property type="match status" value="1"/>
</dbReference>
<name>A0ABV7RZS2_9RHOB</name>
<dbReference type="Pfam" id="PF00510">
    <property type="entry name" value="COX3"/>
    <property type="match status" value="1"/>
</dbReference>
<dbReference type="InterPro" id="IPR000298">
    <property type="entry name" value="Cyt_c_oxidase-like_su3"/>
</dbReference>
<dbReference type="Gene3D" id="1.20.120.80">
    <property type="entry name" value="Cytochrome c oxidase, subunit III, four-helix bundle"/>
    <property type="match status" value="1"/>
</dbReference>
<proteinExistence type="inferred from homology"/>